<proteinExistence type="predicted"/>
<accession>A0ABU6QAE3</accession>
<dbReference type="EMBL" id="JASCZI010000111">
    <property type="protein sequence ID" value="MED6108864.1"/>
    <property type="molecule type" value="Genomic_DNA"/>
</dbReference>
<evidence type="ECO:0000313" key="2">
    <source>
        <dbReference type="EMBL" id="MED6108864.1"/>
    </source>
</evidence>
<gene>
    <name evidence="2" type="ORF">PIB30_028184</name>
</gene>
<name>A0ABU6QAE3_9FABA</name>
<evidence type="ECO:0000313" key="3">
    <source>
        <dbReference type="Proteomes" id="UP001341840"/>
    </source>
</evidence>
<feature type="region of interest" description="Disordered" evidence="1">
    <location>
        <begin position="19"/>
        <end position="55"/>
    </location>
</feature>
<reference evidence="2 3" key="1">
    <citation type="journal article" date="2023" name="Plants (Basel)">
        <title>Bridging the Gap: Combining Genomics and Transcriptomics Approaches to Understand Stylosanthes scabra, an Orphan Legume from the Brazilian Caatinga.</title>
        <authorList>
            <person name="Ferreira-Neto J.R.C."/>
            <person name="da Silva M.D."/>
            <person name="Binneck E."/>
            <person name="de Melo N.F."/>
            <person name="da Silva R.H."/>
            <person name="de Melo A.L.T.M."/>
            <person name="Pandolfi V."/>
            <person name="Bustamante F.O."/>
            <person name="Brasileiro-Vidal A.C."/>
            <person name="Benko-Iseppon A.M."/>
        </authorList>
    </citation>
    <scope>NUCLEOTIDE SEQUENCE [LARGE SCALE GENOMIC DNA]</scope>
    <source>
        <tissue evidence="2">Leaves</tissue>
    </source>
</reference>
<comment type="caution">
    <text evidence="2">The sequence shown here is derived from an EMBL/GenBank/DDBJ whole genome shotgun (WGS) entry which is preliminary data.</text>
</comment>
<organism evidence="2 3">
    <name type="scientific">Stylosanthes scabra</name>
    <dbReference type="NCBI Taxonomy" id="79078"/>
    <lineage>
        <taxon>Eukaryota</taxon>
        <taxon>Viridiplantae</taxon>
        <taxon>Streptophyta</taxon>
        <taxon>Embryophyta</taxon>
        <taxon>Tracheophyta</taxon>
        <taxon>Spermatophyta</taxon>
        <taxon>Magnoliopsida</taxon>
        <taxon>eudicotyledons</taxon>
        <taxon>Gunneridae</taxon>
        <taxon>Pentapetalae</taxon>
        <taxon>rosids</taxon>
        <taxon>fabids</taxon>
        <taxon>Fabales</taxon>
        <taxon>Fabaceae</taxon>
        <taxon>Papilionoideae</taxon>
        <taxon>50 kb inversion clade</taxon>
        <taxon>dalbergioids sensu lato</taxon>
        <taxon>Dalbergieae</taxon>
        <taxon>Pterocarpus clade</taxon>
        <taxon>Stylosanthes</taxon>
    </lineage>
</organism>
<evidence type="ECO:0000256" key="1">
    <source>
        <dbReference type="SAM" id="MobiDB-lite"/>
    </source>
</evidence>
<sequence>MPIYHHYHGDLKSSSISTWDQIGLDQPPPESPDLHSHSGVVGDADNDASQNRSGSAEVIIAAREEKTLVKAGVAGVQKEENNQDLRLVRNINEAGTSAEVGASARGKWTGNVVIATDGGLRARQLRRLVLLTPPPFLAAVFPWNRGGDGED</sequence>
<protein>
    <submittedName>
        <fullName evidence="2">Uncharacterized protein</fullName>
    </submittedName>
</protein>
<dbReference type="Proteomes" id="UP001341840">
    <property type="component" value="Unassembled WGS sequence"/>
</dbReference>
<keyword evidence="3" id="KW-1185">Reference proteome</keyword>